<evidence type="ECO:0000256" key="10">
    <source>
        <dbReference type="ARBA" id="ARBA00023157"/>
    </source>
</evidence>
<dbReference type="PROSITE" id="PS00562">
    <property type="entry name" value="CBM1_1"/>
    <property type="match status" value="1"/>
</dbReference>
<feature type="domain" description="CBM1" evidence="16">
    <location>
        <begin position="368"/>
        <end position="405"/>
    </location>
</feature>
<evidence type="ECO:0000256" key="13">
    <source>
        <dbReference type="ARBA" id="ARBA00044502"/>
    </source>
</evidence>
<dbReference type="PANTHER" id="PTHR33353">
    <property type="entry name" value="PUTATIVE (AFU_ORTHOLOGUE AFUA_1G12560)-RELATED"/>
    <property type="match status" value="1"/>
</dbReference>
<dbReference type="CDD" id="cd21175">
    <property type="entry name" value="LPMO_AA9"/>
    <property type="match status" value="1"/>
</dbReference>
<evidence type="ECO:0000256" key="1">
    <source>
        <dbReference type="ARBA" id="ARBA00001973"/>
    </source>
</evidence>
<dbReference type="InterPro" id="IPR005103">
    <property type="entry name" value="AA9_LPMO"/>
</dbReference>
<evidence type="ECO:0000313" key="17">
    <source>
        <dbReference type="EMBL" id="KAL1864655.1"/>
    </source>
</evidence>
<dbReference type="InterPro" id="IPR035971">
    <property type="entry name" value="CBD_sf"/>
</dbReference>
<dbReference type="Gene3D" id="2.70.50.70">
    <property type="match status" value="1"/>
</dbReference>
<dbReference type="EMBL" id="JAZHXJ010000320">
    <property type="protein sequence ID" value="KAL1864655.1"/>
    <property type="molecule type" value="Genomic_DNA"/>
</dbReference>
<reference evidence="17 18" key="1">
    <citation type="journal article" date="2024" name="Commun. Biol.">
        <title>Comparative genomic analysis of thermophilic fungi reveals convergent evolutionary adaptations and gene losses.</title>
        <authorList>
            <person name="Steindorff A.S."/>
            <person name="Aguilar-Pontes M.V."/>
            <person name="Robinson A.J."/>
            <person name="Andreopoulos B."/>
            <person name="LaButti K."/>
            <person name="Kuo A."/>
            <person name="Mondo S."/>
            <person name="Riley R."/>
            <person name="Otillar R."/>
            <person name="Haridas S."/>
            <person name="Lipzen A."/>
            <person name="Grimwood J."/>
            <person name="Schmutz J."/>
            <person name="Clum A."/>
            <person name="Reid I.D."/>
            <person name="Moisan M.C."/>
            <person name="Butler G."/>
            <person name="Nguyen T.T.M."/>
            <person name="Dewar K."/>
            <person name="Conant G."/>
            <person name="Drula E."/>
            <person name="Henrissat B."/>
            <person name="Hansel C."/>
            <person name="Singer S."/>
            <person name="Hutchinson M.I."/>
            <person name="de Vries R.P."/>
            <person name="Natvig D.O."/>
            <person name="Powell A.J."/>
            <person name="Tsang A."/>
            <person name="Grigoriev I.V."/>
        </authorList>
    </citation>
    <scope>NUCLEOTIDE SEQUENCE [LARGE SCALE GENOMIC DNA]</scope>
    <source>
        <strain evidence="17 18">ATCC 24622</strain>
    </source>
</reference>
<keyword evidence="5" id="KW-0732">Signal</keyword>
<evidence type="ECO:0000256" key="14">
    <source>
        <dbReference type="ARBA" id="ARBA00045077"/>
    </source>
</evidence>
<proteinExistence type="inferred from homology"/>
<comment type="catalytic activity">
    <reaction evidence="14">
        <text>[(1-&gt;4)-beta-D-glucosyl]n+m + reduced acceptor + O2 = 4-dehydro-beta-D-glucosyl-[(1-&gt;4)-beta-D-glucosyl]n-1 + [(1-&gt;4)-beta-D-glucosyl]m + acceptor + H2O.</text>
        <dbReference type="EC" id="1.14.99.56"/>
    </reaction>
</comment>
<dbReference type="Pfam" id="PF00734">
    <property type="entry name" value="CBM_1"/>
    <property type="match status" value="1"/>
</dbReference>
<evidence type="ECO:0000256" key="8">
    <source>
        <dbReference type="ARBA" id="ARBA00023008"/>
    </source>
</evidence>
<dbReference type="InterPro" id="IPR049892">
    <property type="entry name" value="AA9"/>
</dbReference>
<keyword evidence="4" id="KW-0479">Metal-binding</keyword>
<keyword evidence="18" id="KW-1185">Reference proteome</keyword>
<comment type="caution">
    <text evidence="17">The sequence shown here is derived from an EMBL/GenBank/DDBJ whole genome shotgun (WGS) entry which is preliminary data.</text>
</comment>
<dbReference type="SUPFAM" id="SSF57180">
    <property type="entry name" value="Cellulose-binding domain"/>
    <property type="match status" value="1"/>
</dbReference>
<comment type="subcellular location">
    <subcellularLocation>
        <location evidence="2">Secreted</location>
    </subcellularLocation>
</comment>
<keyword evidence="6" id="KW-0136">Cellulose degradation</keyword>
<dbReference type="InterPro" id="IPR000254">
    <property type="entry name" value="CBD"/>
</dbReference>
<dbReference type="Pfam" id="PF03443">
    <property type="entry name" value="AA9"/>
    <property type="match status" value="1"/>
</dbReference>
<evidence type="ECO:0000256" key="15">
    <source>
        <dbReference type="ARBA" id="ARBA00047174"/>
    </source>
</evidence>
<evidence type="ECO:0000313" key="18">
    <source>
        <dbReference type="Proteomes" id="UP001586593"/>
    </source>
</evidence>
<keyword evidence="12" id="KW-0624">Polysaccharide degradation</keyword>
<evidence type="ECO:0000256" key="5">
    <source>
        <dbReference type="ARBA" id="ARBA00022729"/>
    </source>
</evidence>
<dbReference type="Proteomes" id="UP001586593">
    <property type="component" value="Unassembled WGS sequence"/>
</dbReference>
<gene>
    <name evidence="17" type="ORF">VTK73DRAFT_5739</name>
</gene>
<keyword evidence="8" id="KW-0186">Copper</keyword>
<name>A0ABR3WLY2_9PEZI</name>
<keyword evidence="11" id="KW-0119">Carbohydrate metabolism</keyword>
<sequence>MESSATRSLPALTSHLGKLDPCRMSHPPEPKPGELSIVADSTVFLCGAAAAWRTSLFSLGIAGIRPYTGKAQHAMKSLGALVLVALAAREAAGHAMFQDLWVDGTDMGSQCVRMPRSNTPVTNVGSPDLRCNAGTRPVNAKCPVKAGSTVTIEMHQQPGDRSCGSEAIGGAHYGPVMAYLTKVPDATTADGSTGWFKIFQDSWEKKAGGGSGDDDYWGTKDLNTCCGKMDVKIPEDIPDGDYLLRAEAIALHTAGSAGGAQLYMSCYQITVTGGGSASPDLVKLPGAYKASDPGLLVNIHAPLSTYIAPGPTVYAGGSVKTAGSSCGAGCAGQCKVGQGASGTAISVKPVATAAAGSGSAAPAGAAACTVQQYGQCGGNGYTGCTTCAAGLTCRDMGGGYYSQCV</sequence>
<keyword evidence="7" id="KW-0560">Oxidoreductase</keyword>
<evidence type="ECO:0000256" key="12">
    <source>
        <dbReference type="ARBA" id="ARBA00023326"/>
    </source>
</evidence>
<organism evidence="17 18">
    <name type="scientific">Phialemonium thermophilum</name>
    <dbReference type="NCBI Taxonomy" id="223376"/>
    <lineage>
        <taxon>Eukaryota</taxon>
        <taxon>Fungi</taxon>
        <taxon>Dikarya</taxon>
        <taxon>Ascomycota</taxon>
        <taxon>Pezizomycotina</taxon>
        <taxon>Sordariomycetes</taxon>
        <taxon>Sordariomycetidae</taxon>
        <taxon>Cephalothecales</taxon>
        <taxon>Cephalothecaceae</taxon>
        <taxon>Phialemonium</taxon>
    </lineage>
</organism>
<dbReference type="EC" id="1.14.99.56" evidence="15"/>
<evidence type="ECO:0000256" key="6">
    <source>
        <dbReference type="ARBA" id="ARBA00023001"/>
    </source>
</evidence>
<keyword evidence="3" id="KW-0964">Secreted</keyword>
<dbReference type="PROSITE" id="PS51164">
    <property type="entry name" value="CBM1_2"/>
    <property type="match status" value="1"/>
</dbReference>
<evidence type="ECO:0000256" key="9">
    <source>
        <dbReference type="ARBA" id="ARBA00023033"/>
    </source>
</evidence>
<keyword evidence="10" id="KW-1015">Disulfide bond</keyword>
<comment type="cofactor">
    <cofactor evidence="1">
        <name>Cu(2+)</name>
        <dbReference type="ChEBI" id="CHEBI:29036"/>
    </cofactor>
</comment>
<evidence type="ECO:0000256" key="11">
    <source>
        <dbReference type="ARBA" id="ARBA00023277"/>
    </source>
</evidence>
<accession>A0ABR3WLY2</accession>
<evidence type="ECO:0000256" key="4">
    <source>
        <dbReference type="ARBA" id="ARBA00022723"/>
    </source>
</evidence>
<keyword evidence="9" id="KW-0503">Monooxygenase</keyword>
<protein>
    <recommendedName>
        <fullName evidence="15">lytic cellulose monooxygenase (C4-dehydrogenating)</fullName>
        <ecNumber evidence="15">1.14.99.56</ecNumber>
    </recommendedName>
</protein>
<evidence type="ECO:0000259" key="16">
    <source>
        <dbReference type="PROSITE" id="PS51164"/>
    </source>
</evidence>
<evidence type="ECO:0000256" key="2">
    <source>
        <dbReference type="ARBA" id="ARBA00004613"/>
    </source>
</evidence>
<dbReference type="PANTHER" id="PTHR33353:SF9">
    <property type="entry name" value="ENDOGLUCANASE II"/>
    <property type="match status" value="1"/>
</dbReference>
<dbReference type="SMART" id="SM00236">
    <property type="entry name" value="fCBD"/>
    <property type="match status" value="1"/>
</dbReference>
<comment type="similarity">
    <text evidence="13">Belongs to the polysaccharide monooxygenase AA9 family.</text>
</comment>
<evidence type="ECO:0000256" key="3">
    <source>
        <dbReference type="ARBA" id="ARBA00022525"/>
    </source>
</evidence>
<evidence type="ECO:0000256" key="7">
    <source>
        <dbReference type="ARBA" id="ARBA00023002"/>
    </source>
</evidence>